<dbReference type="InterPro" id="IPR050114">
    <property type="entry name" value="UPF0173_UPF0282_UlaG_hydrolase"/>
</dbReference>
<dbReference type="Pfam" id="PF13483">
    <property type="entry name" value="Lactamase_B_3"/>
    <property type="match status" value="1"/>
</dbReference>
<sequence length="211" mass="22514">MDLTKFTHACVRLDDGNRKLVIDPGAFSELDQALDGVDAVLITHEHADHIDVDKLKAAAQKNSSLHVWAPRSVADDIAAEWVTAVGPGETFDAAGFSVETFGGQHAVIHPKIPTITNICYLIDGNVYHPGDSFDVPTKPVQTLLLPLHAPWSKTSEVVDFAVSVRAPKAYAVHDGLLNDVGISFTSGLVENFAGQHGSAFARLAPVSTVSI</sequence>
<accession>A0A2T0ZZQ4</accession>
<feature type="domain" description="Metallo-beta-lactamase" evidence="1">
    <location>
        <begin position="7"/>
        <end position="173"/>
    </location>
</feature>
<dbReference type="EMBL" id="PVUE01000008">
    <property type="protein sequence ID" value="PRZ41820.1"/>
    <property type="molecule type" value="Genomic_DNA"/>
</dbReference>
<dbReference type="AlphaFoldDB" id="A0A2T0ZZQ4"/>
<evidence type="ECO:0000313" key="2">
    <source>
        <dbReference type="EMBL" id="PRZ41820.1"/>
    </source>
</evidence>
<dbReference type="OrthoDB" id="3190691at2"/>
<dbReference type="RefSeq" id="WP_106349196.1">
    <property type="nucleotide sequence ID" value="NZ_PVUE01000008.1"/>
</dbReference>
<evidence type="ECO:0000259" key="1">
    <source>
        <dbReference type="SMART" id="SM00849"/>
    </source>
</evidence>
<keyword evidence="3" id="KW-1185">Reference proteome</keyword>
<name>A0A2T0ZZQ4_9ACTN</name>
<gene>
    <name evidence="2" type="ORF">CLV47_108180</name>
</gene>
<dbReference type="PANTHER" id="PTHR43546">
    <property type="entry name" value="UPF0173 METAL-DEPENDENT HYDROLASE MJ1163-RELATED"/>
    <property type="match status" value="1"/>
</dbReference>
<dbReference type="Proteomes" id="UP000237752">
    <property type="component" value="Unassembled WGS sequence"/>
</dbReference>
<protein>
    <submittedName>
        <fullName evidence="2">Beta-lactamase family protein</fullName>
    </submittedName>
</protein>
<proteinExistence type="predicted"/>
<comment type="caution">
    <text evidence="2">The sequence shown here is derived from an EMBL/GenBank/DDBJ whole genome shotgun (WGS) entry which is preliminary data.</text>
</comment>
<dbReference type="SMART" id="SM00849">
    <property type="entry name" value="Lactamase_B"/>
    <property type="match status" value="1"/>
</dbReference>
<dbReference type="PANTHER" id="PTHR43546:SF3">
    <property type="entry name" value="UPF0173 METAL-DEPENDENT HYDROLASE MJ1163"/>
    <property type="match status" value="1"/>
</dbReference>
<evidence type="ECO:0000313" key="3">
    <source>
        <dbReference type="Proteomes" id="UP000237752"/>
    </source>
</evidence>
<dbReference type="SUPFAM" id="SSF56281">
    <property type="entry name" value="Metallo-hydrolase/oxidoreductase"/>
    <property type="match status" value="1"/>
</dbReference>
<reference evidence="2 3" key="1">
    <citation type="submission" date="2018-03" db="EMBL/GenBank/DDBJ databases">
        <title>Genomic Encyclopedia of Archaeal and Bacterial Type Strains, Phase II (KMG-II): from individual species to whole genera.</title>
        <authorList>
            <person name="Goeker M."/>
        </authorList>
    </citation>
    <scope>NUCLEOTIDE SEQUENCE [LARGE SCALE GENOMIC DNA]</scope>
    <source>
        <strain evidence="2 3">DSM 100065</strain>
    </source>
</reference>
<organism evidence="2 3">
    <name type="scientific">Antricoccus suffuscus</name>
    <dbReference type="NCBI Taxonomy" id="1629062"/>
    <lineage>
        <taxon>Bacteria</taxon>
        <taxon>Bacillati</taxon>
        <taxon>Actinomycetota</taxon>
        <taxon>Actinomycetes</taxon>
        <taxon>Geodermatophilales</taxon>
        <taxon>Antricoccaceae</taxon>
        <taxon>Antricoccus</taxon>
    </lineage>
</organism>
<dbReference type="InterPro" id="IPR036866">
    <property type="entry name" value="RibonucZ/Hydroxyglut_hydro"/>
</dbReference>
<dbReference type="Gene3D" id="3.60.15.10">
    <property type="entry name" value="Ribonuclease Z/Hydroxyacylglutathione hydrolase-like"/>
    <property type="match status" value="1"/>
</dbReference>
<dbReference type="InterPro" id="IPR001279">
    <property type="entry name" value="Metallo-B-lactamas"/>
</dbReference>